<keyword evidence="2" id="KW-1185">Reference proteome</keyword>
<dbReference type="AlphaFoldDB" id="A0A347WKK1"/>
<evidence type="ECO:0000313" key="2">
    <source>
        <dbReference type="Proteomes" id="UP000263232"/>
    </source>
</evidence>
<dbReference type="OrthoDB" id="2139609at2"/>
<dbReference type="Proteomes" id="UP000263232">
    <property type="component" value="Chromosome"/>
</dbReference>
<dbReference type="EMBL" id="CP023434">
    <property type="protein sequence ID" value="AXY25608.1"/>
    <property type="molecule type" value="Genomic_DNA"/>
</dbReference>
<sequence>MELPIYSTTSALFQRISTWVDPFLEDTPEQAKAYIMPLYHVEQTLHHHYVKQTPVKVTYEYYNQAGRMVTDQVNCLVHTTVDMERRIILNELDSQRTFILPIEQILRVEAS</sequence>
<accession>A0A347WKK1</accession>
<organism evidence="1 2">
    <name type="scientific">Suicoccus acidiformans</name>
    <dbReference type="NCBI Taxonomy" id="2036206"/>
    <lineage>
        <taxon>Bacteria</taxon>
        <taxon>Bacillati</taxon>
        <taxon>Bacillota</taxon>
        <taxon>Bacilli</taxon>
        <taxon>Lactobacillales</taxon>
        <taxon>Aerococcaceae</taxon>
        <taxon>Suicoccus</taxon>
    </lineage>
</organism>
<reference evidence="1 2" key="1">
    <citation type="submission" date="2017-09" db="EMBL/GenBank/DDBJ databases">
        <title>Complete genome sequence of Oxytococcus suis strain ZY16052.</title>
        <authorList>
            <person name="Li F."/>
        </authorList>
    </citation>
    <scope>NUCLEOTIDE SEQUENCE [LARGE SCALE GENOMIC DNA]</scope>
    <source>
        <strain evidence="1 2">ZY16052</strain>
    </source>
</reference>
<evidence type="ECO:0000313" key="1">
    <source>
        <dbReference type="EMBL" id="AXY25608.1"/>
    </source>
</evidence>
<gene>
    <name evidence="1" type="ORF">CL176_06140</name>
</gene>
<protein>
    <recommendedName>
        <fullName evidence="3">YolD-like family protein</fullName>
    </recommendedName>
</protein>
<dbReference type="KEGG" id="abae:CL176_06140"/>
<proteinExistence type="predicted"/>
<evidence type="ECO:0008006" key="3">
    <source>
        <dbReference type="Google" id="ProtNLM"/>
    </source>
</evidence>
<name>A0A347WKK1_9LACT</name>
<dbReference type="RefSeq" id="WP_118990510.1">
    <property type="nucleotide sequence ID" value="NZ_CP023434.1"/>
</dbReference>